<comment type="similarity">
    <text evidence="1 3">Belongs to the TPP enzyme family.</text>
</comment>
<dbReference type="InterPro" id="IPR000399">
    <property type="entry name" value="TPP-bd_CS"/>
</dbReference>
<dbReference type="InterPro" id="IPR011766">
    <property type="entry name" value="TPP_enzyme_TPP-bd"/>
</dbReference>
<dbReference type="SUPFAM" id="SSF52518">
    <property type="entry name" value="Thiamin diphosphate-binding fold (THDP-binding)"/>
    <property type="match status" value="2"/>
</dbReference>
<name>A0ABT8AD15_9PROT</name>
<dbReference type="PANTHER" id="PTHR42981">
    <property type="entry name" value="PYRUVATE DEHYDROGENASE [UBIQUINONE]"/>
    <property type="match status" value="1"/>
</dbReference>
<sequence length="587" mass="61511">MPRNASEIVVDTLHAWGVNVIFGYAGDGINGVVEALRHREDRIRFVTVRHEESAAFMAAAYAKFTGRIGCCFATTGPGGLHLLNGLYDAKLDLAPVVAITGLPYHDIADTFTQQDVPLDRVLADVAAYTARITGAAQAETVTSLACRTALARRGVAHLSLAVDVQEETEDAPSPRGAAQTSAANWVEGLRLPEPAALAQAAEILNGAQRVAILAGRGALGARAELEQVAETLGAPVIKALLGKAVLPDEHPLTTGGIGLYGTFGTHAAVRDCDALLILGSTFPYVEYYPKPGQARIVQVDRDPQRIGLRQATEAGLVGDARAVLAQLLPLLRRKPDRGFLAMAQAETRRWHETLRAAEESPRLPMNPAAPVAALGARMPPDAVVVSDSGHHTGLVARHMRLGPEHEFGVSGTLASMACAIPYAVAAGCAWPGRPVIGVIGDGGLAMQLGEFATAVAMRLDLKLLVLRNGTLGQIKWEQILFLGNPEHGCEVPAIDFARAAEAMGGRGFTVDDPAQLGPVLDAALATAGPVIIQAIVDPNEPLLPAVVSEAYARHLRQALDGGTQGAAEITAALGREPSRSMLGEAGG</sequence>
<dbReference type="PANTHER" id="PTHR42981:SF2">
    <property type="entry name" value="PYRUVATE DEHYDROGENASE [UBIQUINONE]"/>
    <property type="match status" value="1"/>
</dbReference>
<feature type="domain" description="Thiamine pyrophosphate enzyme central" evidence="4">
    <location>
        <begin position="197"/>
        <end position="327"/>
    </location>
</feature>
<reference evidence="8" key="1">
    <citation type="journal article" date="2019" name="Int. J. Syst. Evol. Microbiol.">
        <title>The Global Catalogue of Microorganisms (GCM) 10K type strain sequencing project: providing services to taxonomists for standard genome sequencing and annotation.</title>
        <authorList>
            <consortium name="The Broad Institute Genomics Platform"/>
            <consortium name="The Broad Institute Genome Sequencing Center for Infectious Disease"/>
            <person name="Wu L."/>
            <person name="Ma J."/>
        </authorList>
    </citation>
    <scope>NUCLEOTIDE SEQUENCE [LARGE SCALE GENOMIC DNA]</scope>
    <source>
        <strain evidence="8">CECT 7131</strain>
    </source>
</reference>
<dbReference type="Gene3D" id="3.40.50.1220">
    <property type="entry name" value="TPP-binding domain"/>
    <property type="match status" value="1"/>
</dbReference>
<dbReference type="InterPro" id="IPR047211">
    <property type="entry name" value="POXB-like"/>
</dbReference>
<keyword evidence="8" id="KW-1185">Reference proteome</keyword>
<evidence type="ECO:0000256" key="1">
    <source>
        <dbReference type="ARBA" id="ARBA00007812"/>
    </source>
</evidence>
<dbReference type="Pfam" id="PF00205">
    <property type="entry name" value="TPP_enzyme_M"/>
    <property type="match status" value="1"/>
</dbReference>
<protein>
    <submittedName>
        <fullName evidence="7">Thiamine pyrophosphate-binding protein</fullName>
    </submittedName>
</protein>
<dbReference type="InterPro" id="IPR012001">
    <property type="entry name" value="Thiamin_PyroP_enz_TPP-bd_dom"/>
</dbReference>
<dbReference type="RefSeq" id="WP_290319797.1">
    <property type="nucleotide sequence ID" value="NZ_JAUFPN010000197.1"/>
</dbReference>
<dbReference type="InterPro" id="IPR029035">
    <property type="entry name" value="DHS-like_NAD/FAD-binding_dom"/>
</dbReference>
<proteinExistence type="inferred from homology"/>
<feature type="domain" description="Thiamine pyrophosphate enzyme TPP-binding" evidence="5">
    <location>
        <begin position="387"/>
        <end position="533"/>
    </location>
</feature>
<dbReference type="InterPro" id="IPR047212">
    <property type="entry name" value="TPP_POXB-like"/>
</dbReference>
<dbReference type="Pfam" id="PF02775">
    <property type="entry name" value="TPP_enzyme_C"/>
    <property type="match status" value="1"/>
</dbReference>
<evidence type="ECO:0000259" key="4">
    <source>
        <dbReference type="Pfam" id="PF00205"/>
    </source>
</evidence>
<evidence type="ECO:0000259" key="5">
    <source>
        <dbReference type="Pfam" id="PF02775"/>
    </source>
</evidence>
<dbReference type="InterPro" id="IPR029061">
    <property type="entry name" value="THDP-binding"/>
</dbReference>
<evidence type="ECO:0000259" key="6">
    <source>
        <dbReference type="Pfam" id="PF02776"/>
    </source>
</evidence>
<dbReference type="EMBL" id="JAUFPN010000197">
    <property type="protein sequence ID" value="MDN3567737.1"/>
    <property type="molecule type" value="Genomic_DNA"/>
</dbReference>
<accession>A0ABT8AD15</accession>
<dbReference type="SUPFAM" id="SSF52467">
    <property type="entry name" value="DHS-like NAD/FAD-binding domain"/>
    <property type="match status" value="1"/>
</dbReference>
<dbReference type="InterPro" id="IPR012000">
    <property type="entry name" value="Thiamin_PyroP_enz_cen_dom"/>
</dbReference>
<dbReference type="CDD" id="cd02014">
    <property type="entry name" value="TPP_POX"/>
    <property type="match status" value="1"/>
</dbReference>
<dbReference type="PROSITE" id="PS00187">
    <property type="entry name" value="TPP_ENZYMES"/>
    <property type="match status" value="1"/>
</dbReference>
<dbReference type="Gene3D" id="3.40.50.970">
    <property type="match status" value="2"/>
</dbReference>
<evidence type="ECO:0000313" key="8">
    <source>
        <dbReference type="Proteomes" id="UP001529369"/>
    </source>
</evidence>
<evidence type="ECO:0000256" key="3">
    <source>
        <dbReference type="RuleBase" id="RU362132"/>
    </source>
</evidence>
<evidence type="ECO:0000313" key="7">
    <source>
        <dbReference type="EMBL" id="MDN3567737.1"/>
    </source>
</evidence>
<dbReference type="Pfam" id="PF02776">
    <property type="entry name" value="TPP_enzyme_N"/>
    <property type="match status" value="1"/>
</dbReference>
<dbReference type="Proteomes" id="UP001529369">
    <property type="component" value="Unassembled WGS sequence"/>
</dbReference>
<organism evidence="7 8">
    <name type="scientific">Paeniroseomonas aquatica</name>
    <dbReference type="NCBI Taxonomy" id="373043"/>
    <lineage>
        <taxon>Bacteria</taxon>
        <taxon>Pseudomonadati</taxon>
        <taxon>Pseudomonadota</taxon>
        <taxon>Alphaproteobacteria</taxon>
        <taxon>Acetobacterales</taxon>
        <taxon>Acetobacteraceae</taxon>
        <taxon>Paeniroseomonas</taxon>
    </lineage>
</organism>
<keyword evidence="2 3" id="KW-0786">Thiamine pyrophosphate</keyword>
<evidence type="ECO:0000256" key="2">
    <source>
        <dbReference type="ARBA" id="ARBA00023052"/>
    </source>
</evidence>
<comment type="caution">
    <text evidence="7">The sequence shown here is derived from an EMBL/GenBank/DDBJ whole genome shotgun (WGS) entry which is preliminary data.</text>
</comment>
<feature type="domain" description="Thiamine pyrophosphate enzyme N-terminal TPP-binding" evidence="6">
    <location>
        <begin position="4"/>
        <end position="109"/>
    </location>
</feature>
<gene>
    <name evidence="7" type="ORF">QWZ14_25445</name>
</gene>